<dbReference type="Proteomes" id="UP000234881">
    <property type="component" value="Unassembled WGS sequence"/>
</dbReference>
<keyword evidence="2" id="KW-1185">Reference proteome</keyword>
<dbReference type="EMBL" id="PKUQ01000054">
    <property type="protein sequence ID" value="PLW75194.1"/>
    <property type="molecule type" value="Genomic_DNA"/>
</dbReference>
<evidence type="ECO:0000313" key="1">
    <source>
        <dbReference type="EMBL" id="PLW75194.1"/>
    </source>
</evidence>
<name>A0A2N5XL22_9HYPH</name>
<dbReference type="AlphaFoldDB" id="A0A2N5XL22"/>
<accession>A0A2N5XL22</accession>
<comment type="caution">
    <text evidence="1">The sequence shown here is derived from an EMBL/GenBank/DDBJ whole genome shotgun (WGS) entry which is preliminary data.</text>
</comment>
<gene>
    <name evidence="1" type="ORF">C0081_20440</name>
</gene>
<organism evidence="1 2">
    <name type="scientific">Cohaesibacter celericrescens</name>
    <dbReference type="NCBI Taxonomy" id="2067669"/>
    <lineage>
        <taxon>Bacteria</taxon>
        <taxon>Pseudomonadati</taxon>
        <taxon>Pseudomonadota</taxon>
        <taxon>Alphaproteobacteria</taxon>
        <taxon>Hyphomicrobiales</taxon>
        <taxon>Cohaesibacteraceae</taxon>
    </lineage>
</organism>
<evidence type="ECO:0000313" key="2">
    <source>
        <dbReference type="Proteomes" id="UP000234881"/>
    </source>
</evidence>
<reference evidence="1 2" key="1">
    <citation type="submission" date="2018-01" db="EMBL/GenBank/DDBJ databases">
        <title>The draft genome sequence of Cohaesibacter sp. H1304.</title>
        <authorList>
            <person name="Wang N.-N."/>
            <person name="Du Z.-J."/>
        </authorList>
    </citation>
    <scope>NUCLEOTIDE SEQUENCE [LARGE SCALE GENOMIC DNA]</scope>
    <source>
        <strain evidence="1 2">H1304</strain>
    </source>
</reference>
<sequence length="60" mass="6885">MREETRHNHTSAIDSKIASATVRGEQTLSKIVVHVSQFWMPLLLARKKDVFIGYSPAIRY</sequence>
<protein>
    <submittedName>
        <fullName evidence="1">Uncharacterized protein</fullName>
    </submittedName>
</protein>
<proteinExistence type="predicted"/>